<feature type="transmembrane region" description="Helical" evidence="6">
    <location>
        <begin position="15"/>
        <end position="35"/>
    </location>
</feature>
<evidence type="ECO:0000256" key="6">
    <source>
        <dbReference type="SAM" id="Phobius"/>
    </source>
</evidence>
<feature type="transmembrane region" description="Helical" evidence="6">
    <location>
        <begin position="47"/>
        <end position="66"/>
    </location>
</feature>
<evidence type="ECO:0000256" key="2">
    <source>
        <dbReference type="ARBA" id="ARBA00022475"/>
    </source>
</evidence>
<keyword evidence="2" id="KW-1003">Cell membrane</keyword>
<organism evidence="7 8">
    <name type="scientific">Furfurilactobacillus curtus</name>
    <dbReference type="NCBI Taxonomy" id="1746200"/>
    <lineage>
        <taxon>Bacteria</taxon>
        <taxon>Bacillati</taxon>
        <taxon>Bacillota</taxon>
        <taxon>Bacilli</taxon>
        <taxon>Lactobacillales</taxon>
        <taxon>Lactobacillaceae</taxon>
        <taxon>Furfurilactobacillus</taxon>
    </lineage>
</organism>
<feature type="transmembrane region" description="Helical" evidence="6">
    <location>
        <begin position="107"/>
        <end position="130"/>
    </location>
</feature>
<dbReference type="InterPro" id="IPR005538">
    <property type="entry name" value="LrgA/CidA"/>
</dbReference>
<dbReference type="PANTHER" id="PTHR33931:SF4">
    <property type="entry name" value="ANTIHOLIN-LIKE PROTEIN LRGA"/>
    <property type="match status" value="1"/>
</dbReference>
<keyword evidence="8" id="KW-1185">Reference proteome</keyword>
<reference evidence="7 8" key="1">
    <citation type="submission" date="2022-03" db="EMBL/GenBank/DDBJ databases">
        <title>Draft genome sequence of Furfurilactobacillus curtus JCM 31185.</title>
        <authorList>
            <person name="Suzuki S."/>
            <person name="Endo A."/>
            <person name="Kajikawa A."/>
        </authorList>
    </citation>
    <scope>NUCLEOTIDE SEQUENCE [LARGE SCALE GENOMIC DNA]</scope>
    <source>
        <strain evidence="7 8">JCM 31185</strain>
    </source>
</reference>
<evidence type="ECO:0000313" key="7">
    <source>
        <dbReference type="EMBL" id="GKT05627.1"/>
    </source>
</evidence>
<sequence>MEKSKNTPKSAPKPAPILIQIGVYATVLFVSWLISEWGAKTFPNFPLPTPVVGLVLLYVALNLHVIKVEWVDGLGAFLIGIIGFLFVPSGIQLAGTLDILGKEGWKLIVVIIISTVILLVTIAYCTRLFIWMRVHWLHQDAHVDTETKDER</sequence>
<dbReference type="RefSeq" id="WP_407883021.1">
    <property type="nucleotide sequence ID" value="NZ_BQXO01000002.1"/>
</dbReference>
<evidence type="ECO:0000256" key="4">
    <source>
        <dbReference type="ARBA" id="ARBA00022989"/>
    </source>
</evidence>
<gene>
    <name evidence="7" type="ORF">JCM31185_09150</name>
</gene>
<keyword evidence="7" id="KW-0378">Hydrolase</keyword>
<keyword evidence="5 6" id="KW-0472">Membrane</keyword>
<dbReference type="Pfam" id="PF03788">
    <property type="entry name" value="LrgA"/>
    <property type="match status" value="1"/>
</dbReference>
<proteinExistence type="predicted"/>
<accession>A0ABQ5JM95</accession>
<evidence type="ECO:0000313" key="8">
    <source>
        <dbReference type="Proteomes" id="UP001628078"/>
    </source>
</evidence>
<dbReference type="Proteomes" id="UP001628078">
    <property type="component" value="Unassembled WGS sequence"/>
</dbReference>
<dbReference type="GO" id="GO:0016787">
    <property type="term" value="F:hydrolase activity"/>
    <property type="evidence" value="ECO:0007669"/>
    <property type="project" value="UniProtKB-KW"/>
</dbReference>
<protein>
    <submittedName>
        <fullName evidence="7">Murein hydrolase transporter LrgA</fullName>
    </submittedName>
</protein>
<feature type="transmembrane region" description="Helical" evidence="6">
    <location>
        <begin position="73"/>
        <end position="95"/>
    </location>
</feature>
<comment type="caution">
    <text evidence="7">The sequence shown here is derived from an EMBL/GenBank/DDBJ whole genome shotgun (WGS) entry which is preliminary data.</text>
</comment>
<evidence type="ECO:0000256" key="5">
    <source>
        <dbReference type="ARBA" id="ARBA00023136"/>
    </source>
</evidence>
<name>A0ABQ5JM95_9LACO</name>
<evidence type="ECO:0000256" key="1">
    <source>
        <dbReference type="ARBA" id="ARBA00004651"/>
    </source>
</evidence>
<keyword evidence="4 6" id="KW-1133">Transmembrane helix</keyword>
<keyword evidence="3 6" id="KW-0812">Transmembrane</keyword>
<dbReference type="PANTHER" id="PTHR33931">
    <property type="entry name" value="HOLIN-LIKE PROTEIN CIDA-RELATED"/>
    <property type="match status" value="1"/>
</dbReference>
<dbReference type="EMBL" id="BQXO01000002">
    <property type="protein sequence ID" value="GKT05627.1"/>
    <property type="molecule type" value="Genomic_DNA"/>
</dbReference>
<comment type="subcellular location">
    <subcellularLocation>
        <location evidence="1">Cell membrane</location>
        <topology evidence="1">Multi-pass membrane protein</topology>
    </subcellularLocation>
</comment>
<evidence type="ECO:0000256" key="3">
    <source>
        <dbReference type="ARBA" id="ARBA00022692"/>
    </source>
</evidence>